<dbReference type="PANTHER" id="PTHR11608:SF0">
    <property type="entry name" value="BIFUNCTIONAL PROTEIN PYRR"/>
    <property type="match status" value="1"/>
</dbReference>
<dbReference type="Gene3D" id="3.40.50.2020">
    <property type="match status" value="1"/>
</dbReference>
<name>A0ABV9HSJ2_9FLAO</name>
<dbReference type="EC" id="2.4.2.9" evidence="2"/>
<reference evidence="3" key="1">
    <citation type="journal article" date="2019" name="Int. J. Syst. Evol. Microbiol.">
        <title>The Global Catalogue of Microorganisms (GCM) 10K type strain sequencing project: providing services to taxonomists for standard genome sequencing and annotation.</title>
        <authorList>
            <consortium name="The Broad Institute Genomics Platform"/>
            <consortium name="The Broad Institute Genome Sequencing Center for Infectious Disease"/>
            <person name="Wu L."/>
            <person name="Ma J."/>
        </authorList>
    </citation>
    <scope>NUCLEOTIDE SEQUENCE [LARGE SCALE GENOMIC DNA]</scope>
    <source>
        <strain evidence="3">YJ-61-S</strain>
    </source>
</reference>
<accession>A0ABV9HSJ2</accession>
<proteinExistence type="predicted"/>
<evidence type="ECO:0000313" key="2">
    <source>
        <dbReference type="EMBL" id="MFC4633119.1"/>
    </source>
</evidence>
<feature type="domain" description="Phosphoribosyltransferase" evidence="1">
    <location>
        <begin position="9"/>
        <end position="213"/>
    </location>
</feature>
<dbReference type="RefSeq" id="WP_379977310.1">
    <property type="nucleotide sequence ID" value="NZ_JBHSFV010000002.1"/>
</dbReference>
<organism evidence="2 3">
    <name type="scientific">Dokdonia ponticola</name>
    <dbReference type="NCBI Taxonomy" id="2041041"/>
    <lineage>
        <taxon>Bacteria</taxon>
        <taxon>Pseudomonadati</taxon>
        <taxon>Bacteroidota</taxon>
        <taxon>Flavobacteriia</taxon>
        <taxon>Flavobacteriales</taxon>
        <taxon>Flavobacteriaceae</taxon>
        <taxon>Dokdonia</taxon>
    </lineage>
</organism>
<evidence type="ECO:0000259" key="1">
    <source>
        <dbReference type="Pfam" id="PF14681"/>
    </source>
</evidence>
<dbReference type="Pfam" id="PF14681">
    <property type="entry name" value="UPRTase"/>
    <property type="match status" value="1"/>
</dbReference>
<keyword evidence="2" id="KW-0808">Transferase</keyword>
<sequence length="216" mass="24026">MTVHDFTLQKSVLQRYVSQLRDQEIQKDAMRFRINIERIGHILAYEMSQELSYNASTITTPLGTKEMLLPQENIVVAAILRAGLPLQQGVVSCFDNAEQAFISAYRNHPDADTLEIIVKYLAAPSLEGKTLILCDPMLATGHTLENVHLALKKHGSPDSIHIISVIGSDDGVKYIRDIFPDNTHLWIAAIDKDLNDKKYIIPGLGDAGDLSYGNKL</sequence>
<dbReference type="InterPro" id="IPR050137">
    <property type="entry name" value="PyrR_bifunctional"/>
</dbReference>
<dbReference type="PANTHER" id="PTHR11608">
    <property type="entry name" value="BIFUNCTIONAL PROTEIN PYRR"/>
    <property type="match status" value="1"/>
</dbReference>
<dbReference type="NCBIfam" id="NF001097">
    <property type="entry name" value="PRK00129.1"/>
    <property type="match status" value="1"/>
</dbReference>
<dbReference type="Proteomes" id="UP001596043">
    <property type="component" value="Unassembled WGS sequence"/>
</dbReference>
<dbReference type="GO" id="GO:0004845">
    <property type="term" value="F:uracil phosphoribosyltransferase activity"/>
    <property type="evidence" value="ECO:0007669"/>
    <property type="project" value="UniProtKB-EC"/>
</dbReference>
<dbReference type="InterPro" id="IPR000836">
    <property type="entry name" value="PRTase_dom"/>
</dbReference>
<keyword evidence="2" id="KW-0328">Glycosyltransferase</keyword>
<dbReference type="InterPro" id="IPR029057">
    <property type="entry name" value="PRTase-like"/>
</dbReference>
<keyword evidence="3" id="KW-1185">Reference proteome</keyword>
<protein>
    <submittedName>
        <fullName evidence="2">Uracil phosphoribosyltransferase</fullName>
        <ecNumber evidence="2">2.4.2.9</ecNumber>
    </submittedName>
</protein>
<comment type="caution">
    <text evidence="2">The sequence shown here is derived from an EMBL/GenBank/DDBJ whole genome shotgun (WGS) entry which is preliminary data.</text>
</comment>
<gene>
    <name evidence="2" type="primary">upp</name>
    <name evidence="2" type="ORF">ACFO3O_04330</name>
</gene>
<dbReference type="CDD" id="cd06223">
    <property type="entry name" value="PRTases_typeI"/>
    <property type="match status" value="1"/>
</dbReference>
<dbReference type="SUPFAM" id="SSF53271">
    <property type="entry name" value="PRTase-like"/>
    <property type="match status" value="1"/>
</dbReference>
<dbReference type="EMBL" id="JBHSFV010000002">
    <property type="protein sequence ID" value="MFC4633119.1"/>
    <property type="molecule type" value="Genomic_DNA"/>
</dbReference>
<evidence type="ECO:0000313" key="3">
    <source>
        <dbReference type="Proteomes" id="UP001596043"/>
    </source>
</evidence>